<keyword evidence="1" id="KW-0560">Oxidoreductase</keyword>
<dbReference type="HOGENOM" id="CLU_007383_9_0_1"/>
<evidence type="ECO:0000313" key="3">
    <source>
        <dbReference type="Proteomes" id="UP000000763"/>
    </source>
</evidence>
<accession>Q0J4G5</accession>
<gene>
    <name evidence="2" type="ordered locus">Os08g0515900</name>
</gene>
<protein>
    <submittedName>
        <fullName evidence="2">Os08g0515900 protein</fullName>
    </submittedName>
</protein>
<dbReference type="Gene3D" id="3.40.50.720">
    <property type="entry name" value="NAD(P)-binding Rossmann-like Domain"/>
    <property type="match status" value="1"/>
</dbReference>
<evidence type="ECO:0000313" key="2">
    <source>
        <dbReference type="EMBL" id="BAF24150.2"/>
    </source>
</evidence>
<reference evidence="3" key="2">
    <citation type="journal article" date="2008" name="Nucleic Acids Res.">
        <title>The rice annotation project database (RAP-DB): 2008 update.</title>
        <authorList>
            <consortium name="The rice annotation project (RAP)"/>
        </authorList>
    </citation>
    <scope>GENOME REANNOTATION</scope>
    <source>
        <strain evidence="3">cv. Nipponbare</strain>
    </source>
</reference>
<name>Q0J4G5_ORYSJ</name>
<sequence>IWYAIAKTLAEKAAWEFAKENGIDLVAVLPTFVVGPNLSHELSPTTTDVLGLFQGT</sequence>
<dbReference type="PANTHER" id="PTHR10366:SF813">
    <property type="entry name" value="OS08G0515900 PROTEIN"/>
    <property type="match status" value="1"/>
</dbReference>
<feature type="non-terminal residue" evidence="2">
    <location>
        <position position="1"/>
    </location>
</feature>
<dbReference type="GO" id="GO:0016491">
    <property type="term" value="F:oxidoreductase activity"/>
    <property type="evidence" value="ECO:0007669"/>
    <property type="project" value="UniProtKB-KW"/>
</dbReference>
<reference evidence="2 3" key="1">
    <citation type="journal article" date="2005" name="Nature">
        <title>The map-based sequence of the rice genome.</title>
        <authorList>
            <consortium name="International rice genome sequencing project (IRGSP)"/>
            <person name="Matsumoto T."/>
            <person name="Wu J."/>
            <person name="Kanamori H."/>
            <person name="Katayose Y."/>
            <person name="Fujisawa M."/>
            <person name="Namiki N."/>
            <person name="Mizuno H."/>
            <person name="Yamamoto K."/>
            <person name="Antonio B.A."/>
            <person name="Baba T."/>
            <person name="Sakata K."/>
            <person name="Nagamura Y."/>
            <person name="Aoki H."/>
            <person name="Arikawa K."/>
            <person name="Arita K."/>
            <person name="Bito T."/>
            <person name="Chiden Y."/>
            <person name="Fujitsuka N."/>
            <person name="Fukunaka R."/>
            <person name="Hamada M."/>
            <person name="Harada C."/>
            <person name="Hayashi A."/>
            <person name="Hijishita S."/>
            <person name="Honda M."/>
            <person name="Hosokawa S."/>
            <person name="Ichikawa Y."/>
            <person name="Idonuma A."/>
            <person name="Iijima M."/>
            <person name="Ikeda M."/>
            <person name="Ikeno M."/>
            <person name="Ito K."/>
            <person name="Ito S."/>
            <person name="Ito T."/>
            <person name="Ito Y."/>
            <person name="Ito Y."/>
            <person name="Iwabuchi A."/>
            <person name="Kamiya K."/>
            <person name="Karasawa W."/>
            <person name="Kurita K."/>
            <person name="Katagiri S."/>
            <person name="Kikuta A."/>
            <person name="Kobayashi H."/>
            <person name="Kobayashi N."/>
            <person name="Machita K."/>
            <person name="Maehara T."/>
            <person name="Masukawa M."/>
            <person name="Mizubayashi T."/>
            <person name="Mukai Y."/>
            <person name="Nagasaki H."/>
            <person name="Nagata Y."/>
            <person name="Naito S."/>
            <person name="Nakashima M."/>
            <person name="Nakama Y."/>
            <person name="Nakamichi Y."/>
            <person name="Nakamura M."/>
            <person name="Meguro A."/>
            <person name="Negishi M."/>
            <person name="Ohta I."/>
            <person name="Ohta T."/>
            <person name="Okamoto M."/>
            <person name="Ono N."/>
            <person name="Saji S."/>
            <person name="Sakaguchi M."/>
            <person name="Sakai K."/>
            <person name="Shibata M."/>
            <person name="Shimokawa T."/>
            <person name="Song J."/>
            <person name="Takazaki Y."/>
            <person name="Terasawa K."/>
            <person name="Tsugane M."/>
            <person name="Tsuji K."/>
            <person name="Ueda S."/>
            <person name="Waki K."/>
            <person name="Yamagata H."/>
            <person name="Yamamoto M."/>
            <person name="Yamamoto S."/>
            <person name="Yamane H."/>
            <person name="Yoshiki S."/>
            <person name="Yoshihara R."/>
            <person name="Yukawa K."/>
            <person name="Zhong H."/>
            <person name="Yano M."/>
            <person name="Yuan Q."/>
            <person name="Ouyang S."/>
            <person name="Liu J."/>
            <person name="Jones K.M."/>
            <person name="Gansberger K."/>
            <person name="Moffat K."/>
            <person name="Hill J."/>
            <person name="Bera J."/>
            <person name="Fadrosh D."/>
            <person name="Jin S."/>
            <person name="Johri S."/>
            <person name="Kim M."/>
            <person name="Overton L."/>
            <person name="Reardon M."/>
            <person name="Tsitrin T."/>
            <person name="Vuong H."/>
            <person name="Weaver B."/>
            <person name="Ciecko A."/>
            <person name="Tallon L."/>
            <person name="Jackson J."/>
            <person name="Pai G."/>
            <person name="Aken S.V."/>
            <person name="Utterback T."/>
            <person name="Reidmuller S."/>
            <person name="Feldblyum T."/>
            <person name="Hsiao J."/>
            <person name="Zismann V."/>
            <person name="Iobst S."/>
            <person name="de Vazeille A.R."/>
            <person name="Buell C.R."/>
            <person name="Ying K."/>
            <person name="Li Y."/>
            <person name="Lu T."/>
            <person name="Huang Y."/>
            <person name="Zhao Q."/>
            <person name="Feng Q."/>
            <person name="Zhang L."/>
            <person name="Zhu J."/>
            <person name="Weng Q."/>
            <person name="Mu J."/>
            <person name="Lu Y."/>
            <person name="Fan D."/>
            <person name="Liu Y."/>
            <person name="Guan J."/>
            <person name="Zhang Y."/>
            <person name="Yu S."/>
            <person name="Liu X."/>
            <person name="Zhang Y."/>
            <person name="Hong G."/>
            <person name="Han B."/>
            <person name="Choisne N."/>
            <person name="Demange N."/>
            <person name="Orjeda G."/>
            <person name="Samain S."/>
            <person name="Cattolico L."/>
            <person name="Pelletier E."/>
            <person name="Couloux A."/>
            <person name="Segurens B."/>
            <person name="Wincker P."/>
            <person name="D'Hont A."/>
            <person name="Scarpelli C."/>
            <person name="Weissenbach J."/>
            <person name="Salanoubat M."/>
            <person name="Quetier F."/>
            <person name="Yu Y."/>
            <person name="Kim H.R."/>
            <person name="Rambo T."/>
            <person name="Currie J."/>
            <person name="Collura K."/>
            <person name="Luo M."/>
            <person name="Yang T."/>
            <person name="Ammiraju J.S.S."/>
            <person name="Engler F."/>
            <person name="Soderlund C."/>
            <person name="Wing R.A."/>
            <person name="Palmer L.E."/>
            <person name="de la Bastide M."/>
            <person name="Spiegel L."/>
            <person name="Nascimento L."/>
            <person name="Zutavern T."/>
            <person name="O'Shaughnessy A."/>
            <person name="Dike S."/>
            <person name="Dedhia N."/>
            <person name="Preston R."/>
            <person name="Balija V."/>
            <person name="McCombie W.R."/>
            <person name="Chow T."/>
            <person name="Chen H."/>
            <person name="Chung M."/>
            <person name="Chen C."/>
            <person name="Shaw J."/>
            <person name="Wu H."/>
            <person name="Hsiao K."/>
            <person name="Chao Y."/>
            <person name="Chu M."/>
            <person name="Cheng C."/>
            <person name="Hour A."/>
            <person name="Lee P."/>
            <person name="Lin S."/>
            <person name="Lin Y."/>
            <person name="Liou J."/>
            <person name="Liu S."/>
            <person name="Hsing Y."/>
            <person name="Raghuvanshi S."/>
            <person name="Mohanty A."/>
            <person name="Bharti A.K."/>
            <person name="Gaur A."/>
            <person name="Gupta V."/>
            <person name="Kumar D."/>
            <person name="Ravi V."/>
            <person name="Vij S."/>
            <person name="Kapur A."/>
            <person name="Khurana P."/>
            <person name="Khurana P."/>
            <person name="Khurana J.P."/>
            <person name="Tyagi A.K."/>
            <person name="Gaikwad K."/>
            <person name="Singh A."/>
            <person name="Dalal V."/>
            <person name="Srivastava S."/>
            <person name="Dixit A."/>
            <person name="Pal A.K."/>
            <person name="Ghazi I.A."/>
            <person name="Yadav M."/>
            <person name="Pandit A."/>
            <person name="Bhargava A."/>
            <person name="Sureshbabu K."/>
            <person name="Batra K."/>
            <person name="Sharma T.R."/>
            <person name="Mohapatra T."/>
            <person name="Singh N.K."/>
            <person name="Messing J."/>
            <person name="Nelson A.B."/>
            <person name="Fuks G."/>
            <person name="Kavchok S."/>
            <person name="Keizer G."/>
            <person name="Linton E."/>
            <person name="Llaca V."/>
            <person name="Song R."/>
            <person name="Tanyolac B."/>
            <person name="Young S."/>
            <person name="Ho-Il K."/>
            <person name="Hahn J.H."/>
            <person name="Sangsakoo G."/>
            <person name="Vanavichit A."/>
            <person name="de Mattos Luiz.A.T."/>
            <person name="Zimmer P.D."/>
            <person name="Malone G."/>
            <person name="Dellagostin O."/>
            <person name="de Oliveira A.C."/>
            <person name="Bevan M."/>
            <person name="Bancroft I."/>
            <person name="Minx P."/>
            <person name="Cordum H."/>
            <person name="Wilson R."/>
            <person name="Cheng Z."/>
            <person name="Jin W."/>
            <person name="Jiang J."/>
            <person name="Leong S.A."/>
            <person name="Iwama H."/>
            <person name="Gojobori T."/>
            <person name="Itoh T."/>
            <person name="Niimura Y."/>
            <person name="Fujii Y."/>
            <person name="Habara T."/>
            <person name="Sakai H."/>
            <person name="Sato Y."/>
            <person name="Wilson G."/>
            <person name="Kumar K."/>
            <person name="McCouch S."/>
            <person name="Juretic N."/>
            <person name="Hoen D."/>
            <person name="Wright S."/>
            <person name="Bruskiewich R."/>
            <person name="Bureau T."/>
            <person name="Miyao A."/>
            <person name="Hirochika H."/>
            <person name="Nishikawa T."/>
            <person name="Kadowaki K."/>
            <person name="Sugiura M."/>
            <person name="Burr B."/>
            <person name="Sasaki T."/>
        </authorList>
    </citation>
    <scope>NUCLEOTIDE SEQUENCE [LARGE SCALE GENOMIC DNA]</scope>
    <source>
        <strain evidence="3">cv. Nipponbare</strain>
    </source>
</reference>
<dbReference type="EMBL" id="AP008214">
    <property type="protein sequence ID" value="BAF24150.2"/>
    <property type="molecule type" value="Genomic_DNA"/>
</dbReference>
<evidence type="ECO:0000256" key="1">
    <source>
        <dbReference type="ARBA" id="ARBA00023002"/>
    </source>
</evidence>
<dbReference type="InterPro" id="IPR050425">
    <property type="entry name" value="NAD(P)_dehydrat-like"/>
</dbReference>
<dbReference type="AlphaFoldDB" id="Q0J4G5"/>
<dbReference type="InterPro" id="IPR036291">
    <property type="entry name" value="NAD(P)-bd_dom_sf"/>
</dbReference>
<dbReference type="PANTHER" id="PTHR10366">
    <property type="entry name" value="NAD DEPENDENT EPIMERASE/DEHYDRATASE"/>
    <property type="match status" value="1"/>
</dbReference>
<proteinExistence type="predicted"/>
<dbReference type="KEGG" id="dosa:Os08g0515900"/>
<organism evidence="2 3">
    <name type="scientific">Oryza sativa subsp. japonica</name>
    <name type="common">Rice</name>
    <dbReference type="NCBI Taxonomy" id="39947"/>
    <lineage>
        <taxon>Eukaryota</taxon>
        <taxon>Viridiplantae</taxon>
        <taxon>Streptophyta</taxon>
        <taxon>Embryophyta</taxon>
        <taxon>Tracheophyta</taxon>
        <taxon>Spermatophyta</taxon>
        <taxon>Magnoliopsida</taxon>
        <taxon>Liliopsida</taxon>
        <taxon>Poales</taxon>
        <taxon>Poaceae</taxon>
        <taxon>BOP clade</taxon>
        <taxon>Oryzoideae</taxon>
        <taxon>Oryzeae</taxon>
        <taxon>Oryzinae</taxon>
        <taxon>Oryza</taxon>
        <taxon>Oryza sativa</taxon>
    </lineage>
</organism>
<dbReference type="SUPFAM" id="SSF51735">
    <property type="entry name" value="NAD(P)-binding Rossmann-fold domains"/>
    <property type="match status" value="1"/>
</dbReference>
<dbReference type="Proteomes" id="UP000000763">
    <property type="component" value="Chromosome 8"/>
</dbReference>